<keyword evidence="7" id="KW-1185">Reference proteome</keyword>
<feature type="compositionally biased region" description="Basic residues" evidence="4">
    <location>
        <begin position="136"/>
        <end position="149"/>
    </location>
</feature>
<gene>
    <name evidence="6" type="ORF">ATL45_2380</name>
</gene>
<reference evidence="6 7" key="1">
    <citation type="submission" date="2018-10" db="EMBL/GenBank/DDBJ databases">
        <title>Sequencing the genomes of 1000 actinobacteria strains.</title>
        <authorList>
            <person name="Klenk H.-P."/>
        </authorList>
    </citation>
    <scope>NUCLEOTIDE SEQUENCE [LARGE SCALE GENOMIC DNA]</scope>
    <source>
        <strain evidence="6 7">DSM 45119</strain>
    </source>
</reference>
<evidence type="ECO:0000256" key="4">
    <source>
        <dbReference type="SAM" id="MobiDB-lite"/>
    </source>
</evidence>
<keyword evidence="2" id="KW-0238">DNA-binding</keyword>
<dbReference type="Gene3D" id="3.40.50.2300">
    <property type="match status" value="1"/>
</dbReference>
<evidence type="ECO:0000259" key="5">
    <source>
        <dbReference type="PROSITE" id="PS50043"/>
    </source>
</evidence>
<dbReference type="SMART" id="SM00421">
    <property type="entry name" value="HTH_LUXR"/>
    <property type="match status" value="1"/>
</dbReference>
<dbReference type="Pfam" id="PF00196">
    <property type="entry name" value="GerE"/>
    <property type="match status" value="1"/>
</dbReference>
<dbReference type="PANTHER" id="PTHR43214:SF24">
    <property type="entry name" value="TRANSCRIPTIONAL REGULATORY PROTEIN NARL-RELATED"/>
    <property type="match status" value="1"/>
</dbReference>
<dbReference type="Proteomes" id="UP000270697">
    <property type="component" value="Unassembled WGS sequence"/>
</dbReference>
<dbReference type="SUPFAM" id="SSF46894">
    <property type="entry name" value="C-terminal effector domain of the bipartite response regulators"/>
    <property type="match status" value="1"/>
</dbReference>
<evidence type="ECO:0000256" key="3">
    <source>
        <dbReference type="ARBA" id="ARBA00023163"/>
    </source>
</evidence>
<evidence type="ECO:0000313" key="7">
    <source>
        <dbReference type="Proteomes" id="UP000270697"/>
    </source>
</evidence>
<dbReference type="PROSITE" id="PS50043">
    <property type="entry name" value="HTH_LUXR_2"/>
    <property type="match status" value="1"/>
</dbReference>
<feature type="domain" description="HTH luxR-type" evidence="5">
    <location>
        <begin position="292"/>
        <end position="357"/>
    </location>
</feature>
<protein>
    <submittedName>
        <fullName evidence="6">Regulatory LuxR family protein</fullName>
    </submittedName>
</protein>
<dbReference type="InterPro" id="IPR039420">
    <property type="entry name" value="WalR-like"/>
</dbReference>
<feature type="region of interest" description="Disordered" evidence="4">
    <location>
        <begin position="101"/>
        <end position="247"/>
    </location>
</feature>
<accession>A0ABX9TAN1</accession>
<dbReference type="CDD" id="cd06170">
    <property type="entry name" value="LuxR_C_like"/>
    <property type="match status" value="1"/>
</dbReference>
<dbReference type="EMBL" id="RBXX01000002">
    <property type="protein sequence ID" value="RKT84081.1"/>
    <property type="molecule type" value="Genomic_DNA"/>
</dbReference>
<dbReference type="PANTHER" id="PTHR43214">
    <property type="entry name" value="TWO-COMPONENT RESPONSE REGULATOR"/>
    <property type="match status" value="1"/>
</dbReference>
<dbReference type="InterPro" id="IPR000792">
    <property type="entry name" value="Tscrpt_reg_LuxR_C"/>
</dbReference>
<dbReference type="InterPro" id="IPR016032">
    <property type="entry name" value="Sig_transdc_resp-reg_C-effctor"/>
</dbReference>
<evidence type="ECO:0000313" key="6">
    <source>
        <dbReference type="EMBL" id="RKT84081.1"/>
    </source>
</evidence>
<keyword evidence="1" id="KW-0805">Transcription regulation</keyword>
<proteinExistence type="predicted"/>
<dbReference type="PRINTS" id="PR00038">
    <property type="entry name" value="HTHLUXR"/>
</dbReference>
<feature type="compositionally biased region" description="Basic and acidic residues" evidence="4">
    <location>
        <begin position="206"/>
        <end position="222"/>
    </location>
</feature>
<feature type="compositionally biased region" description="Basic and acidic residues" evidence="4">
    <location>
        <begin position="158"/>
        <end position="173"/>
    </location>
</feature>
<evidence type="ECO:0000256" key="1">
    <source>
        <dbReference type="ARBA" id="ARBA00023015"/>
    </source>
</evidence>
<evidence type="ECO:0000256" key="2">
    <source>
        <dbReference type="ARBA" id="ARBA00023125"/>
    </source>
</evidence>
<comment type="caution">
    <text evidence="6">The sequence shown here is derived from an EMBL/GenBank/DDBJ whole genome shotgun (WGS) entry which is preliminary data.</text>
</comment>
<sequence length="365" mass="40251">MAVAGARRRGGGFRVGDVARHHPRALHRHGPRSARRWAVRAAAALVARSAHRAARGRDRTRRGRGLSHAFRQHRRFVRAGRPLRAAVRWCLGCRCALPAARRRRRTRDAAHPSRGTAADRSGTARHRLAQPEPHRGAGRRRQPHRRAAARRSPGSAAQHREHQSQRAAGDARHARSAPVRARRTAAPPTGSGPRGAARARRSHDRRRSDRRPGDHRNRESALRRRAGRLPDRAGIAHQRRQARRSGELRCSPPADLLAAIRVVAAGDGLLAPSVTRRLIAEFARSPKPPAIPASALNSLTGRELEVLALVARGLSNAELTERLHLTMPTVKTHIGRLLAKLHARDRAQLVIAAYETGLITPRTPR</sequence>
<feature type="compositionally biased region" description="Low complexity" evidence="4">
    <location>
        <begin position="176"/>
        <end position="196"/>
    </location>
</feature>
<name>A0ABX9TAN1_9PSEU</name>
<organism evidence="6 7">
    <name type="scientific">Saccharopolyspora antimicrobica</name>
    <dbReference type="NCBI Taxonomy" id="455193"/>
    <lineage>
        <taxon>Bacteria</taxon>
        <taxon>Bacillati</taxon>
        <taxon>Actinomycetota</taxon>
        <taxon>Actinomycetes</taxon>
        <taxon>Pseudonocardiales</taxon>
        <taxon>Pseudonocardiaceae</taxon>
        <taxon>Saccharopolyspora</taxon>
    </lineage>
</organism>
<keyword evidence="3" id="KW-0804">Transcription</keyword>